<organism evidence="2 3">
    <name type="scientific">Phyllachora maydis</name>
    <dbReference type="NCBI Taxonomy" id="1825666"/>
    <lineage>
        <taxon>Eukaryota</taxon>
        <taxon>Fungi</taxon>
        <taxon>Dikarya</taxon>
        <taxon>Ascomycota</taxon>
        <taxon>Pezizomycotina</taxon>
        <taxon>Sordariomycetes</taxon>
        <taxon>Sordariomycetidae</taxon>
        <taxon>Phyllachorales</taxon>
        <taxon>Phyllachoraceae</taxon>
        <taxon>Phyllachora</taxon>
    </lineage>
</organism>
<reference evidence="2" key="1">
    <citation type="journal article" date="2023" name="Mol. Plant Microbe Interact.">
        <title>Elucidating the Obligate Nature and Biological Capacity of an Invasive Fungal Corn Pathogen.</title>
        <authorList>
            <person name="MacCready J.S."/>
            <person name="Roggenkamp E.M."/>
            <person name="Gdanetz K."/>
            <person name="Chilvers M.I."/>
        </authorList>
    </citation>
    <scope>NUCLEOTIDE SEQUENCE</scope>
    <source>
        <strain evidence="2">PM02</strain>
    </source>
</reference>
<protein>
    <submittedName>
        <fullName evidence="2">Uncharacterized protein</fullName>
    </submittedName>
</protein>
<evidence type="ECO:0000313" key="3">
    <source>
        <dbReference type="Proteomes" id="UP001217918"/>
    </source>
</evidence>
<feature type="transmembrane region" description="Helical" evidence="1">
    <location>
        <begin position="154"/>
        <end position="174"/>
    </location>
</feature>
<keyword evidence="1" id="KW-1133">Transmembrane helix</keyword>
<dbReference type="AlphaFoldDB" id="A0AAD9MJL3"/>
<sequence>MSCYCVSSRGLVRWHTPARTSLDLENLIQVAHDKAVREARDRRIVGSRLAFARAIDLKLFLLRRIHLASDSAHSSRQCTSPDLFFRPRCRRGPYHPHTPRLPGSNNTIMMAAIVLERSNAYSNGADGSVNGTAENISKDLGNGGYTFSLSATKIAIIIAVIAASMIGAGIFWYYRKLDIRRRVDLRNRERAAAMVNGLPDPALGRPGDPIELVDIFANRPRTPPRPGSQGEQKDLQHPPKAALFDYVGWKDPHKTELILPKPQACNNTGHATVLSPKPEI</sequence>
<keyword evidence="3" id="KW-1185">Reference proteome</keyword>
<keyword evidence="1" id="KW-0472">Membrane</keyword>
<dbReference type="Proteomes" id="UP001217918">
    <property type="component" value="Unassembled WGS sequence"/>
</dbReference>
<evidence type="ECO:0000256" key="1">
    <source>
        <dbReference type="SAM" id="Phobius"/>
    </source>
</evidence>
<dbReference type="EMBL" id="JAQQPM010000009">
    <property type="protein sequence ID" value="KAK2075183.1"/>
    <property type="molecule type" value="Genomic_DNA"/>
</dbReference>
<evidence type="ECO:0000313" key="2">
    <source>
        <dbReference type="EMBL" id="KAK2075183.1"/>
    </source>
</evidence>
<gene>
    <name evidence="2" type="ORF">P8C59_009330</name>
</gene>
<name>A0AAD9MJL3_9PEZI</name>
<comment type="caution">
    <text evidence="2">The sequence shown here is derived from an EMBL/GenBank/DDBJ whole genome shotgun (WGS) entry which is preliminary data.</text>
</comment>
<accession>A0AAD9MJL3</accession>
<keyword evidence="1" id="KW-0812">Transmembrane</keyword>
<proteinExistence type="predicted"/>